<name>A0A084VVJ0_ANOSI</name>
<keyword evidence="4" id="KW-1185">Reference proteome</keyword>
<sequence>MWSFSKATAEHTLLGGSGGGGRAFDQPEIPAPGGGGGGVVGDAGVDWSRSSKWIGGIENHWNCW</sequence>
<evidence type="ECO:0000256" key="1">
    <source>
        <dbReference type="SAM" id="MobiDB-lite"/>
    </source>
</evidence>
<feature type="compositionally biased region" description="Gly residues" evidence="1">
    <location>
        <begin position="32"/>
        <end position="41"/>
    </location>
</feature>
<organism evidence="2">
    <name type="scientific">Anopheles sinensis</name>
    <name type="common">Mosquito</name>
    <dbReference type="NCBI Taxonomy" id="74873"/>
    <lineage>
        <taxon>Eukaryota</taxon>
        <taxon>Metazoa</taxon>
        <taxon>Ecdysozoa</taxon>
        <taxon>Arthropoda</taxon>
        <taxon>Hexapoda</taxon>
        <taxon>Insecta</taxon>
        <taxon>Pterygota</taxon>
        <taxon>Neoptera</taxon>
        <taxon>Endopterygota</taxon>
        <taxon>Diptera</taxon>
        <taxon>Nematocera</taxon>
        <taxon>Culicoidea</taxon>
        <taxon>Culicidae</taxon>
        <taxon>Anophelinae</taxon>
        <taxon>Anopheles</taxon>
    </lineage>
</organism>
<feature type="region of interest" description="Disordered" evidence="1">
    <location>
        <begin position="13"/>
        <end position="42"/>
    </location>
</feature>
<protein>
    <submittedName>
        <fullName evidence="2 3">Uncharacterized protein</fullName>
    </submittedName>
</protein>
<evidence type="ECO:0000313" key="2">
    <source>
        <dbReference type="EMBL" id="KFB41984.1"/>
    </source>
</evidence>
<dbReference type="EMBL" id="KE525157">
    <property type="protein sequence ID" value="KFB41984.1"/>
    <property type="molecule type" value="Genomic_DNA"/>
</dbReference>
<dbReference type="VEuPathDB" id="VectorBase:ASIC009557"/>
<dbReference type="EnsemblMetazoa" id="ASIC009557-RA">
    <property type="protein sequence ID" value="ASIC009557-PA"/>
    <property type="gene ID" value="ASIC009557"/>
</dbReference>
<evidence type="ECO:0000313" key="3">
    <source>
        <dbReference type="EnsemblMetazoa" id="ASIC009557-PA"/>
    </source>
</evidence>
<gene>
    <name evidence="2" type="ORF">ZHAS_00009557</name>
</gene>
<proteinExistence type="predicted"/>
<reference evidence="3" key="2">
    <citation type="submission" date="2020-05" db="UniProtKB">
        <authorList>
            <consortium name="EnsemblMetazoa"/>
        </authorList>
    </citation>
    <scope>IDENTIFICATION</scope>
</reference>
<reference evidence="2 4" key="1">
    <citation type="journal article" date="2014" name="BMC Genomics">
        <title>Genome sequence of Anopheles sinensis provides insight into genetics basis of mosquito competence for malaria parasites.</title>
        <authorList>
            <person name="Zhou D."/>
            <person name="Zhang D."/>
            <person name="Ding G."/>
            <person name="Shi L."/>
            <person name="Hou Q."/>
            <person name="Ye Y."/>
            <person name="Xu Y."/>
            <person name="Zhou H."/>
            <person name="Xiong C."/>
            <person name="Li S."/>
            <person name="Yu J."/>
            <person name="Hong S."/>
            <person name="Yu X."/>
            <person name="Zou P."/>
            <person name="Chen C."/>
            <person name="Chang X."/>
            <person name="Wang W."/>
            <person name="Lv Y."/>
            <person name="Sun Y."/>
            <person name="Ma L."/>
            <person name="Shen B."/>
            <person name="Zhu C."/>
        </authorList>
    </citation>
    <scope>NUCLEOTIDE SEQUENCE [LARGE SCALE GENOMIC DNA]</scope>
</reference>
<dbReference type="Proteomes" id="UP000030765">
    <property type="component" value="Unassembled WGS sequence"/>
</dbReference>
<evidence type="ECO:0000313" key="4">
    <source>
        <dbReference type="Proteomes" id="UP000030765"/>
    </source>
</evidence>
<dbReference type="EMBL" id="ATLV01017186">
    <property type="status" value="NOT_ANNOTATED_CDS"/>
    <property type="molecule type" value="Genomic_DNA"/>
</dbReference>
<accession>A0A084VVJ0</accession>
<dbReference type="AlphaFoldDB" id="A0A084VVJ0"/>